<proteinExistence type="predicted"/>
<dbReference type="Pfam" id="PF03713">
    <property type="entry name" value="DUF305"/>
    <property type="match status" value="1"/>
</dbReference>
<feature type="signal peptide" evidence="1">
    <location>
        <begin position="1"/>
        <end position="21"/>
    </location>
</feature>
<dbReference type="PANTHER" id="PTHR36933:SF1">
    <property type="entry name" value="SLL0788 PROTEIN"/>
    <property type="match status" value="1"/>
</dbReference>
<evidence type="ECO:0000259" key="2">
    <source>
        <dbReference type="Pfam" id="PF03713"/>
    </source>
</evidence>
<dbReference type="EMBL" id="RJTJ01000059">
    <property type="protein sequence ID" value="RUL96038.1"/>
    <property type="molecule type" value="Genomic_DNA"/>
</dbReference>
<protein>
    <submittedName>
        <fullName evidence="3">DUF305 domain-containing protein</fullName>
    </submittedName>
</protein>
<feature type="domain" description="DUF305" evidence="2">
    <location>
        <begin position="15"/>
        <end position="114"/>
    </location>
</feature>
<gene>
    <name evidence="3" type="ORF">EFR84_33185</name>
</gene>
<dbReference type="Proteomes" id="UP000278081">
    <property type="component" value="Unassembled WGS sequence"/>
</dbReference>
<evidence type="ECO:0000256" key="1">
    <source>
        <dbReference type="SAM" id="SignalP"/>
    </source>
</evidence>
<evidence type="ECO:0000313" key="4">
    <source>
        <dbReference type="Proteomes" id="UP000278081"/>
    </source>
</evidence>
<sequence>MSLKIIALTAMLAAIAAPGLAEDKPMDMSKPMGKHDAASHAFSEANAKMHKHMMIEYTGDADVDFVRGMIPHHQGAIDMAKIELQYGKDPEIRKLAEAVIKAQEAEIAEMNAWLKAHGK</sequence>
<reference evidence="3 4" key="1">
    <citation type="submission" date="2018-11" db="EMBL/GenBank/DDBJ databases">
        <title>Rhizobium chutanense sp. nov., isolated from root nodules of Phaseolus vulgaris in China.</title>
        <authorList>
            <person name="Huo Y."/>
        </authorList>
    </citation>
    <scope>NUCLEOTIDE SEQUENCE [LARGE SCALE GENOMIC DNA]</scope>
    <source>
        <strain evidence="3 4">C16</strain>
    </source>
</reference>
<dbReference type="Gene3D" id="1.20.1260.10">
    <property type="match status" value="1"/>
</dbReference>
<keyword evidence="1" id="KW-0732">Signal</keyword>
<dbReference type="OrthoDB" id="517560at2"/>
<dbReference type="AlphaFoldDB" id="A0A432N900"/>
<accession>A0A432N900</accession>
<dbReference type="InterPro" id="IPR012347">
    <property type="entry name" value="Ferritin-like"/>
</dbReference>
<feature type="chain" id="PRO_5019125431" evidence="1">
    <location>
        <begin position="22"/>
        <end position="119"/>
    </location>
</feature>
<evidence type="ECO:0000313" key="3">
    <source>
        <dbReference type="EMBL" id="RUL96038.1"/>
    </source>
</evidence>
<comment type="caution">
    <text evidence="3">The sequence shown here is derived from an EMBL/GenBank/DDBJ whole genome shotgun (WGS) entry which is preliminary data.</text>
</comment>
<dbReference type="PANTHER" id="PTHR36933">
    <property type="entry name" value="SLL0788 PROTEIN"/>
    <property type="match status" value="1"/>
</dbReference>
<dbReference type="InterPro" id="IPR005183">
    <property type="entry name" value="DUF305_CopM-like"/>
</dbReference>
<organism evidence="3 4">
    <name type="scientific">Rhizobium chutanense</name>
    <dbReference type="NCBI Taxonomy" id="2035448"/>
    <lineage>
        <taxon>Bacteria</taxon>
        <taxon>Pseudomonadati</taxon>
        <taxon>Pseudomonadota</taxon>
        <taxon>Alphaproteobacteria</taxon>
        <taxon>Hyphomicrobiales</taxon>
        <taxon>Rhizobiaceae</taxon>
        <taxon>Rhizobium/Agrobacterium group</taxon>
        <taxon>Rhizobium</taxon>
    </lineage>
</organism>
<name>A0A432N900_9HYPH</name>
<dbReference type="RefSeq" id="WP_126912251.1">
    <property type="nucleotide sequence ID" value="NZ_ML133805.1"/>
</dbReference>